<sequence>MKNQYQDGRVLDITLEAPVESGGVITKGRLLAIAVSKGAIGDTVAAHVEGVFALPKLNTAVINVGDPVTWDISPGRVIVSGATTGDVENFGYAVRAAGNGTTEVLVRLTPGAGVPKSA</sequence>
<dbReference type="InterPro" id="IPR011231">
    <property type="entry name" value="Phage_VT1-Sakai_H0018"/>
</dbReference>
<dbReference type="RefSeq" id="WP_130519400.1">
    <property type="nucleotide sequence ID" value="NZ_SHMB01000005.1"/>
</dbReference>
<name>A0A4Q8LEM7_9GAMM</name>
<gene>
    <name evidence="1" type="ORF">EA661_12980</name>
</gene>
<evidence type="ECO:0000313" key="1">
    <source>
        <dbReference type="EMBL" id="TAA27662.1"/>
    </source>
</evidence>
<proteinExistence type="predicted"/>
<comment type="caution">
    <text evidence="1">The sequence shown here is derived from an EMBL/GenBank/DDBJ whole genome shotgun (WGS) entry which is preliminary data.</text>
</comment>
<dbReference type="Proteomes" id="UP000291286">
    <property type="component" value="Unassembled WGS sequence"/>
</dbReference>
<protein>
    <submittedName>
        <fullName evidence="1">DUF2190 family protein</fullName>
    </submittedName>
</protein>
<reference evidence="1 2" key="1">
    <citation type="submission" date="2019-02" db="EMBL/GenBank/DDBJ databases">
        <title>WGS of Pseudoxanthomonas species novum from clinical isolates.</title>
        <authorList>
            <person name="Bernier A.-M."/>
            <person name="Bernard K."/>
            <person name="Vachon A."/>
        </authorList>
    </citation>
    <scope>NUCLEOTIDE SEQUENCE [LARGE SCALE GENOMIC DNA]</scope>
    <source>
        <strain evidence="1 2">NML171202</strain>
    </source>
</reference>
<accession>A0A4Q8LEM7</accession>
<dbReference type="PIRSF" id="PIRSF030771">
    <property type="entry name" value="UCP030771"/>
    <property type="match status" value="1"/>
</dbReference>
<dbReference type="EMBL" id="SHMB01000005">
    <property type="protein sequence ID" value="TAA27662.1"/>
    <property type="molecule type" value="Genomic_DNA"/>
</dbReference>
<dbReference type="AlphaFoldDB" id="A0A4Q8LEM7"/>
<evidence type="ECO:0000313" key="2">
    <source>
        <dbReference type="Proteomes" id="UP000291286"/>
    </source>
</evidence>
<dbReference type="Pfam" id="PF09956">
    <property type="entry name" value="Phage_cement_2"/>
    <property type="match status" value="1"/>
</dbReference>
<organism evidence="1 2">
    <name type="scientific">Pseudoxanthomonas winnipegensis</name>
    <dbReference type="NCBI Taxonomy" id="2480810"/>
    <lineage>
        <taxon>Bacteria</taxon>
        <taxon>Pseudomonadati</taxon>
        <taxon>Pseudomonadota</taxon>
        <taxon>Gammaproteobacteria</taxon>
        <taxon>Lysobacterales</taxon>
        <taxon>Lysobacteraceae</taxon>
        <taxon>Pseudoxanthomonas</taxon>
    </lineage>
</organism>